<sequence length="132" mass="14923">MPYLTFIEYQQLTDLSTEVTADAFKKLLPKASAVLDAETSNYYKFNDIEQDNPFRRDQFKLALCSQIEYFNDLGATTFERINSAPQTFSAGRTSVSNSSRYNPSGSNESKSLIAEDVFLYLQGTGLLYRGVR</sequence>
<name>A0A1G8VPT8_9LACT</name>
<organism evidence="1 2">
    <name type="scientific">Alkalibacterium thalassium</name>
    <dbReference type="NCBI Taxonomy" id="426701"/>
    <lineage>
        <taxon>Bacteria</taxon>
        <taxon>Bacillati</taxon>
        <taxon>Bacillota</taxon>
        <taxon>Bacilli</taxon>
        <taxon>Lactobacillales</taxon>
        <taxon>Carnobacteriaceae</taxon>
        <taxon>Alkalibacterium</taxon>
    </lineage>
</organism>
<dbReference type="AlphaFoldDB" id="A0A1G8VPT8"/>
<dbReference type="OrthoDB" id="2048198at2"/>
<dbReference type="Proteomes" id="UP000199433">
    <property type="component" value="Unassembled WGS sequence"/>
</dbReference>
<accession>A0A1G8VPT8</accession>
<dbReference type="RefSeq" id="WP_091264351.1">
    <property type="nucleotide sequence ID" value="NZ_FNFK01000002.1"/>
</dbReference>
<keyword evidence="2" id="KW-1185">Reference proteome</keyword>
<proteinExistence type="predicted"/>
<gene>
    <name evidence="1" type="ORF">SAMN04488098_100255</name>
</gene>
<reference evidence="2" key="1">
    <citation type="submission" date="2016-10" db="EMBL/GenBank/DDBJ databases">
        <authorList>
            <person name="Varghese N."/>
            <person name="Submissions S."/>
        </authorList>
    </citation>
    <scope>NUCLEOTIDE SEQUENCE [LARGE SCALE GENOMIC DNA]</scope>
    <source>
        <strain evidence="2">DSM 19181</strain>
    </source>
</reference>
<dbReference type="STRING" id="426701.SAMN04488098_100255"/>
<dbReference type="EMBL" id="FNFK01000002">
    <property type="protein sequence ID" value="SDJ68032.1"/>
    <property type="molecule type" value="Genomic_DNA"/>
</dbReference>
<evidence type="ECO:0000313" key="2">
    <source>
        <dbReference type="Proteomes" id="UP000199433"/>
    </source>
</evidence>
<protein>
    <recommendedName>
        <fullName evidence="3">Phage gp6-like head-tail connector protein</fullName>
    </recommendedName>
</protein>
<evidence type="ECO:0008006" key="3">
    <source>
        <dbReference type="Google" id="ProtNLM"/>
    </source>
</evidence>
<evidence type="ECO:0000313" key="1">
    <source>
        <dbReference type="EMBL" id="SDJ68032.1"/>
    </source>
</evidence>